<dbReference type="Pfam" id="PF13186">
    <property type="entry name" value="SPASM"/>
    <property type="match status" value="1"/>
</dbReference>
<name>A0A551XVT8_MICAE</name>
<sequence>MPFLRNIGLLMTYKCQVMCPHCIIEAGPHRTEQTSLTDALEWIRQVAEYRNGYIKVLSLTGGEPFYNIDNLKAISSFAEQCGLIVSAVTNAFWASTPAKSVNLLQQLSAIKMLSISCDVYHQRNIPFERVENAILAAKECQIPYTVAVCTDNYEDSEYQLLLERLAAITSTDTILTAITFPAGRALKSADLLKYQTTDTPPISACAAGSSPIIFPDGRVIACIGPVIDLASSHPLVLGNLRNESLSNILNRAQINPILHAIRLWGPKKLISMAEEAGLGPYLPQTYIEGSVCHACYGLMASEKLVEFLNQLAEDSEFQRKVAYGRLYYLEESEMLQLMGFKALETAVN</sequence>
<dbReference type="SUPFAM" id="SSF102114">
    <property type="entry name" value="Radical SAM enzymes"/>
    <property type="match status" value="1"/>
</dbReference>
<reference evidence="7 8" key="1">
    <citation type="submission" date="2019-01" db="EMBL/GenBank/DDBJ databases">
        <title>Coherence of Microcystis species and biogeography revealed through population genomics.</title>
        <authorList>
            <person name="Perez-Carrascal O.M."/>
            <person name="Terrat Y."/>
            <person name="Giani A."/>
            <person name="Fortin N."/>
            <person name="Tromas N."/>
            <person name="Shapiro B.J."/>
        </authorList>
    </citation>
    <scope>NUCLEOTIDE SEQUENCE [LARGE SCALE GENOMIC DNA]</scope>
    <source>
        <strain evidence="7">Ma_QC_C_20070703_M131</strain>
    </source>
</reference>
<dbReference type="CDD" id="cd21109">
    <property type="entry name" value="SPASM"/>
    <property type="match status" value="1"/>
</dbReference>
<dbReference type="Pfam" id="PF04055">
    <property type="entry name" value="Radical_SAM"/>
    <property type="match status" value="1"/>
</dbReference>
<evidence type="ECO:0000313" key="7">
    <source>
        <dbReference type="EMBL" id="TRT52808.1"/>
    </source>
</evidence>
<dbReference type="InterPro" id="IPR007197">
    <property type="entry name" value="rSAM"/>
</dbReference>
<gene>
    <name evidence="7" type="ORF">EWV85_15155</name>
</gene>
<dbReference type="SFLD" id="SFLDS00029">
    <property type="entry name" value="Radical_SAM"/>
    <property type="match status" value="1"/>
</dbReference>
<keyword evidence="2" id="KW-0479">Metal-binding</keyword>
<dbReference type="PANTHER" id="PTHR11228">
    <property type="entry name" value="RADICAL SAM DOMAIN PROTEIN"/>
    <property type="match status" value="1"/>
</dbReference>
<dbReference type="InterPro" id="IPR050377">
    <property type="entry name" value="Radical_SAM_PqqE_MftC-like"/>
</dbReference>
<keyword evidence="1" id="KW-0949">S-adenosyl-L-methionine</keyword>
<dbReference type="Gene3D" id="3.20.20.70">
    <property type="entry name" value="Aldolase class I"/>
    <property type="match status" value="1"/>
</dbReference>
<dbReference type="InterPro" id="IPR013785">
    <property type="entry name" value="Aldolase_TIM"/>
</dbReference>
<evidence type="ECO:0000259" key="5">
    <source>
        <dbReference type="Pfam" id="PF04055"/>
    </source>
</evidence>
<dbReference type="PANTHER" id="PTHR11228:SF34">
    <property type="entry name" value="TUNGSTEN-CONTAINING ALDEHYDE FERREDOXIN OXIDOREDUCTASE COFACTOR MODIFYING PROTEIN"/>
    <property type="match status" value="1"/>
</dbReference>
<feature type="domain" description="Radical SAM core" evidence="5">
    <location>
        <begin position="11"/>
        <end position="159"/>
    </location>
</feature>
<dbReference type="GO" id="GO:0003824">
    <property type="term" value="F:catalytic activity"/>
    <property type="evidence" value="ECO:0007669"/>
    <property type="project" value="InterPro"/>
</dbReference>
<accession>A0A551XVT8</accession>
<evidence type="ECO:0000259" key="6">
    <source>
        <dbReference type="Pfam" id="PF13186"/>
    </source>
</evidence>
<evidence type="ECO:0000256" key="3">
    <source>
        <dbReference type="ARBA" id="ARBA00023004"/>
    </source>
</evidence>
<dbReference type="Proteomes" id="UP000316443">
    <property type="component" value="Unassembled WGS sequence"/>
</dbReference>
<evidence type="ECO:0000313" key="8">
    <source>
        <dbReference type="Proteomes" id="UP000316443"/>
    </source>
</evidence>
<dbReference type="GO" id="GO:0046872">
    <property type="term" value="F:metal ion binding"/>
    <property type="evidence" value="ECO:0007669"/>
    <property type="project" value="UniProtKB-KW"/>
</dbReference>
<dbReference type="InterPro" id="IPR058240">
    <property type="entry name" value="rSAM_sf"/>
</dbReference>
<dbReference type="EMBL" id="SFCA01000156">
    <property type="protein sequence ID" value="TRT52808.1"/>
    <property type="molecule type" value="Genomic_DNA"/>
</dbReference>
<keyword evidence="4" id="KW-0411">Iron-sulfur</keyword>
<keyword evidence="3" id="KW-0408">Iron</keyword>
<protein>
    <submittedName>
        <fullName evidence="7">Radical SAM protein</fullName>
    </submittedName>
</protein>
<evidence type="ECO:0000256" key="2">
    <source>
        <dbReference type="ARBA" id="ARBA00022723"/>
    </source>
</evidence>
<feature type="domain" description="4Fe4S-binding SPASM" evidence="6">
    <location>
        <begin position="210"/>
        <end position="255"/>
    </location>
</feature>
<dbReference type="GO" id="GO:0051536">
    <property type="term" value="F:iron-sulfur cluster binding"/>
    <property type="evidence" value="ECO:0007669"/>
    <property type="project" value="UniProtKB-KW"/>
</dbReference>
<organism evidence="7 8">
    <name type="scientific">Microcystis aeruginosa Ma_QC_C_20070703_M131</name>
    <dbReference type="NCBI Taxonomy" id="2486263"/>
    <lineage>
        <taxon>Bacteria</taxon>
        <taxon>Bacillati</taxon>
        <taxon>Cyanobacteriota</taxon>
        <taxon>Cyanophyceae</taxon>
        <taxon>Oscillatoriophycideae</taxon>
        <taxon>Chroococcales</taxon>
        <taxon>Microcystaceae</taxon>
        <taxon>Microcystis</taxon>
    </lineage>
</organism>
<evidence type="ECO:0000256" key="1">
    <source>
        <dbReference type="ARBA" id="ARBA00022691"/>
    </source>
</evidence>
<dbReference type="AlphaFoldDB" id="A0A551XVT8"/>
<comment type="caution">
    <text evidence="7">The sequence shown here is derived from an EMBL/GenBank/DDBJ whole genome shotgun (WGS) entry which is preliminary data.</text>
</comment>
<proteinExistence type="predicted"/>
<dbReference type="CDD" id="cd01335">
    <property type="entry name" value="Radical_SAM"/>
    <property type="match status" value="1"/>
</dbReference>
<dbReference type="InterPro" id="IPR023885">
    <property type="entry name" value="4Fe4S-binding_SPASM_dom"/>
</dbReference>
<evidence type="ECO:0000256" key="4">
    <source>
        <dbReference type="ARBA" id="ARBA00023014"/>
    </source>
</evidence>